<accession>A0A2V4V2B2</accession>
<reference evidence="1 2" key="1">
    <citation type="submission" date="2018-06" db="EMBL/GenBank/DDBJ databases">
        <title>Genomic Encyclopedia of Type Strains, Phase III (KMG-III): the genomes of soil and plant-associated and newly described type strains.</title>
        <authorList>
            <person name="Whitman W."/>
        </authorList>
    </citation>
    <scope>NUCLEOTIDE SEQUENCE [LARGE SCALE GENOMIC DNA]</scope>
    <source>
        <strain evidence="1 2">CECT 5889</strain>
    </source>
</reference>
<sequence length="365" mass="38590">MNTIVKTNDRTQIVDQVQLGTEDGKYYHMSDIGDTFKCLTQLVIGSEEGQALRDVECPAAAIPWWMPTAAATEPLDLIADSSHSDSNDFNDNSTLFSSNNSVMTAYHRPVLTDIVSNDTGADSDLLSIEEFTIDGYTTVYQPGDTATVPNIGTLSITTNGMLTFTPDKGYAGAVPDVTYTMTGGHGDCDKGTIIFNDVSVVSKQSAVANGNRVKTAHNIPVEVNFFGNNTDLGSDPLSVEGFTIEGYTTVYQSGDMATIPNVGIITITNDGTLNFTPNDGYAGAVPDVTYTVIGGNGGIDTAIVTFDDVPAGVTGINFDGTEDIVATAADIIDVANQPTADAFDIDLTDLSLSIQKWSTSSYTSV</sequence>
<name>A0A2V4V2B2_9GAMM</name>
<organism evidence="1 2">
    <name type="scientific">Psychrobacter fozii</name>
    <dbReference type="NCBI Taxonomy" id="198480"/>
    <lineage>
        <taxon>Bacteria</taxon>
        <taxon>Pseudomonadati</taxon>
        <taxon>Pseudomonadota</taxon>
        <taxon>Gammaproteobacteria</taxon>
        <taxon>Moraxellales</taxon>
        <taxon>Moraxellaceae</taxon>
        <taxon>Psychrobacter</taxon>
    </lineage>
</organism>
<dbReference type="EMBL" id="QJSU01000012">
    <property type="protein sequence ID" value="PYE36608.1"/>
    <property type="molecule type" value="Genomic_DNA"/>
</dbReference>
<dbReference type="Gene3D" id="2.60.40.1200">
    <property type="match status" value="2"/>
</dbReference>
<comment type="caution">
    <text evidence="1">The sequence shown here is derived from an EMBL/GenBank/DDBJ whole genome shotgun (WGS) entry which is preliminary data.</text>
</comment>
<evidence type="ECO:0000313" key="2">
    <source>
        <dbReference type="Proteomes" id="UP000247746"/>
    </source>
</evidence>
<dbReference type="Proteomes" id="UP000247746">
    <property type="component" value="Unassembled WGS sequence"/>
</dbReference>
<proteinExistence type="predicted"/>
<keyword evidence="2" id="KW-1185">Reference proteome</keyword>
<evidence type="ECO:0000313" key="1">
    <source>
        <dbReference type="EMBL" id="PYE36608.1"/>
    </source>
</evidence>
<protein>
    <recommendedName>
        <fullName evidence="3">RapA2 cadherin-like domain-containing protein</fullName>
    </recommendedName>
</protein>
<dbReference type="Pfam" id="PF17963">
    <property type="entry name" value="Big_9"/>
    <property type="match status" value="2"/>
</dbReference>
<dbReference type="AlphaFoldDB" id="A0A2V4V2B2"/>
<dbReference type="OrthoDB" id="9813456at2"/>
<gene>
    <name evidence="1" type="ORF">DFP82_11254</name>
</gene>
<evidence type="ECO:0008006" key="3">
    <source>
        <dbReference type="Google" id="ProtNLM"/>
    </source>
</evidence>
<dbReference type="RefSeq" id="WP_110924262.1">
    <property type="nucleotide sequence ID" value="NZ_QJSU01000012.1"/>
</dbReference>